<evidence type="ECO:0000313" key="1">
    <source>
        <dbReference type="EMBL" id="TPD69755.1"/>
    </source>
</evidence>
<reference evidence="1 2" key="1">
    <citation type="submission" date="2019-06" db="EMBL/GenBank/DDBJ databases">
        <title>Flavobacterium sp. MaA-Y11 from geoumgang.</title>
        <authorList>
            <person name="Jeong S."/>
        </authorList>
    </citation>
    <scope>NUCLEOTIDE SEQUENCE [LARGE SCALE GENOMIC DNA]</scope>
    <source>
        <strain evidence="1 2">MaA-Y11</strain>
    </source>
</reference>
<gene>
    <name evidence="1" type="ORF">FJA49_07555</name>
</gene>
<evidence type="ECO:0000313" key="2">
    <source>
        <dbReference type="Proteomes" id="UP000319175"/>
    </source>
</evidence>
<accession>A0A501QC13</accession>
<keyword evidence="2" id="KW-1185">Reference proteome</keyword>
<dbReference type="OrthoDB" id="5522619at2"/>
<protein>
    <submittedName>
        <fullName evidence="1">2-dehydro-3-deoxyphosphooctonate aldolase</fullName>
    </submittedName>
</protein>
<proteinExistence type="predicted"/>
<dbReference type="AlphaFoldDB" id="A0A501QC13"/>
<comment type="caution">
    <text evidence="1">The sequence shown here is derived from an EMBL/GenBank/DDBJ whole genome shotgun (WGS) entry which is preliminary data.</text>
</comment>
<organism evidence="1 2">
    <name type="scientific">Flavobacterium microcysteis</name>
    <dbReference type="NCBI Taxonomy" id="2596891"/>
    <lineage>
        <taxon>Bacteria</taxon>
        <taxon>Pseudomonadati</taxon>
        <taxon>Bacteroidota</taxon>
        <taxon>Flavobacteriia</taxon>
        <taxon>Flavobacteriales</taxon>
        <taxon>Flavobacteriaceae</taxon>
        <taxon>Flavobacterium</taxon>
    </lineage>
</organism>
<reference evidence="1 2" key="2">
    <citation type="submission" date="2019-06" db="EMBL/GenBank/DDBJ databases">
        <authorList>
            <person name="Seo Y."/>
        </authorList>
    </citation>
    <scope>NUCLEOTIDE SEQUENCE [LARGE SCALE GENOMIC DNA]</scope>
    <source>
        <strain evidence="1 2">MaA-Y11</strain>
    </source>
</reference>
<name>A0A501QC13_9FLAO</name>
<sequence length="126" mass="13652">MKSLIKTLLISLAVVSCSSNKSGDSKVNTDASYGYTEKNPIKVGGFSNGPANERRYLNSLSGPNGETINYERTGSCCAFETKNSPFGSGMLDAYAVTYEGKKDTVMLYLNMYDKASLKAPVGFKFK</sequence>
<dbReference type="EMBL" id="VFJE01000053">
    <property type="protein sequence ID" value="TPD69755.1"/>
    <property type="molecule type" value="Genomic_DNA"/>
</dbReference>
<dbReference type="PROSITE" id="PS51257">
    <property type="entry name" value="PROKAR_LIPOPROTEIN"/>
    <property type="match status" value="1"/>
</dbReference>
<dbReference type="RefSeq" id="WP_140000382.1">
    <property type="nucleotide sequence ID" value="NZ_VFJE01000053.1"/>
</dbReference>
<dbReference type="Proteomes" id="UP000319175">
    <property type="component" value="Unassembled WGS sequence"/>
</dbReference>